<protein>
    <submittedName>
        <fullName evidence="1">Uncharacterized protein</fullName>
    </submittedName>
</protein>
<accession>A0A392SUL0</accession>
<reference evidence="1 2" key="1">
    <citation type="journal article" date="2018" name="Front. Plant Sci.">
        <title>Red Clover (Trifolium pratense) and Zigzag Clover (T. medium) - A Picture of Genomic Similarities and Differences.</title>
        <authorList>
            <person name="Dluhosova J."/>
            <person name="Istvanek J."/>
            <person name="Nedelnik J."/>
            <person name="Repkova J."/>
        </authorList>
    </citation>
    <scope>NUCLEOTIDE SEQUENCE [LARGE SCALE GENOMIC DNA]</scope>
    <source>
        <strain evidence="2">cv. 10/8</strain>
        <tissue evidence="1">Leaf</tissue>
    </source>
</reference>
<keyword evidence="2" id="KW-1185">Reference proteome</keyword>
<sequence>REELSELNCVEFALRGHVAGCCWLKPGACTTRADRESGSRQAQREDKGGQVVVRDWLTGFLSI</sequence>
<dbReference type="AlphaFoldDB" id="A0A392SUL0"/>
<comment type="caution">
    <text evidence="1">The sequence shown here is derived from an EMBL/GenBank/DDBJ whole genome shotgun (WGS) entry which is preliminary data.</text>
</comment>
<evidence type="ECO:0000313" key="2">
    <source>
        <dbReference type="Proteomes" id="UP000265520"/>
    </source>
</evidence>
<name>A0A392SUL0_9FABA</name>
<evidence type="ECO:0000313" key="1">
    <source>
        <dbReference type="EMBL" id="MCI52558.1"/>
    </source>
</evidence>
<proteinExistence type="predicted"/>
<dbReference type="Proteomes" id="UP000265520">
    <property type="component" value="Unassembled WGS sequence"/>
</dbReference>
<feature type="non-terminal residue" evidence="1">
    <location>
        <position position="1"/>
    </location>
</feature>
<dbReference type="EMBL" id="LXQA010449068">
    <property type="protein sequence ID" value="MCI52558.1"/>
    <property type="molecule type" value="Genomic_DNA"/>
</dbReference>
<organism evidence="1 2">
    <name type="scientific">Trifolium medium</name>
    <dbReference type="NCBI Taxonomy" id="97028"/>
    <lineage>
        <taxon>Eukaryota</taxon>
        <taxon>Viridiplantae</taxon>
        <taxon>Streptophyta</taxon>
        <taxon>Embryophyta</taxon>
        <taxon>Tracheophyta</taxon>
        <taxon>Spermatophyta</taxon>
        <taxon>Magnoliopsida</taxon>
        <taxon>eudicotyledons</taxon>
        <taxon>Gunneridae</taxon>
        <taxon>Pentapetalae</taxon>
        <taxon>rosids</taxon>
        <taxon>fabids</taxon>
        <taxon>Fabales</taxon>
        <taxon>Fabaceae</taxon>
        <taxon>Papilionoideae</taxon>
        <taxon>50 kb inversion clade</taxon>
        <taxon>NPAAA clade</taxon>
        <taxon>Hologalegina</taxon>
        <taxon>IRL clade</taxon>
        <taxon>Trifolieae</taxon>
        <taxon>Trifolium</taxon>
    </lineage>
</organism>